<dbReference type="AlphaFoldDB" id="A0A420DHI3"/>
<proteinExistence type="predicted"/>
<gene>
    <name evidence="1" type="ORF">C8N30_2776</name>
</gene>
<organism evidence="1 2">
    <name type="scientific">Sulfitobacter guttiformis</name>
    <dbReference type="NCBI Taxonomy" id="74349"/>
    <lineage>
        <taxon>Bacteria</taxon>
        <taxon>Pseudomonadati</taxon>
        <taxon>Pseudomonadota</taxon>
        <taxon>Alphaproteobacteria</taxon>
        <taxon>Rhodobacterales</taxon>
        <taxon>Roseobacteraceae</taxon>
        <taxon>Sulfitobacter</taxon>
    </lineage>
</organism>
<reference evidence="1 2" key="1">
    <citation type="submission" date="2018-09" db="EMBL/GenBank/DDBJ databases">
        <title>Genomic Encyclopedia of Archaeal and Bacterial Type Strains, Phase II (KMG-II): from individual species to whole genera.</title>
        <authorList>
            <person name="Goeker M."/>
        </authorList>
    </citation>
    <scope>NUCLEOTIDE SEQUENCE [LARGE SCALE GENOMIC DNA]</scope>
    <source>
        <strain evidence="1 2">DSM 11458</strain>
    </source>
</reference>
<name>A0A420DHI3_9RHOB</name>
<evidence type="ECO:0000313" key="2">
    <source>
        <dbReference type="Proteomes" id="UP000284407"/>
    </source>
</evidence>
<protein>
    <submittedName>
        <fullName evidence="1">Uncharacterized protein</fullName>
    </submittedName>
</protein>
<evidence type="ECO:0000313" key="1">
    <source>
        <dbReference type="EMBL" id="RKE93686.1"/>
    </source>
</evidence>
<dbReference type="Proteomes" id="UP000284407">
    <property type="component" value="Unassembled WGS sequence"/>
</dbReference>
<comment type="caution">
    <text evidence="1">The sequence shown here is derived from an EMBL/GenBank/DDBJ whole genome shotgun (WGS) entry which is preliminary data.</text>
</comment>
<accession>A0A420DHI3</accession>
<keyword evidence="2" id="KW-1185">Reference proteome</keyword>
<dbReference type="EMBL" id="RAQK01000002">
    <property type="protein sequence ID" value="RKE93686.1"/>
    <property type="molecule type" value="Genomic_DNA"/>
</dbReference>
<dbReference type="STRING" id="1443111.Z949_1744"/>
<sequence>MFGRPGRQDVCEPYQIDEAANCRKSVIGNTQEKTALTNLSGNVEAKENAATSAKVNGVKDDKKRDISCADATPKRSANAMSLYAKDRHKRASKSLGYVLTMATPDAWEGFVLVLKARLTTGERQALAMAALVTLDDDTAYRTASAAVFGVLDGEVLS</sequence>